<dbReference type="InterPro" id="IPR012798">
    <property type="entry name" value="Cbl_synth_CobG-like"/>
</dbReference>
<evidence type="ECO:0000259" key="7">
    <source>
        <dbReference type="Pfam" id="PF03460"/>
    </source>
</evidence>
<name>A0ABY8IMU8_9HYPH</name>
<gene>
    <name evidence="8" type="primary">cobG</name>
    <name evidence="8" type="ORF">PR018_17435</name>
</gene>
<dbReference type="GO" id="GO:0043818">
    <property type="term" value="F:precorrin-3B synthase activity"/>
    <property type="evidence" value="ECO:0007669"/>
    <property type="project" value="UniProtKB-EC"/>
</dbReference>
<evidence type="ECO:0000256" key="1">
    <source>
        <dbReference type="ARBA" id="ARBA00022485"/>
    </source>
</evidence>
<dbReference type="PANTHER" id="PTHR32439">
    <property type="entry name" value="FERREDOXIN--NITRITE REDUCTASE, CHLOROPLASTIC"/>
    <property type="match status" value="1"/>
</dbReference>
<dbReference type="Gene3D" id="3.90.480.20">
    <property type="match status" value="1"/>
</dbReference>
<dbReference type="NCBIfam" id="TIGR02435">
    <property type="entry name" value="CobG"/>
    <property type="match status" value="1"/>
</dbReference>
<feature type="domain" description="Nitrite/Sulfite reductase ferredoxin-like" evidence="7">
    <location>
        <begin position="41"/>
        <end position="105"/>
    </location>
</feature>
<dbReference type="PANTHER" id="PTHR32439:SF9">
    <property type="entry name" value="BLR3264 PROTEIN"/>
    <property type="match status" value="1"/>
</dbReference>
<dbReference type="Pfam" id="PF03460">
    <property type="entry name" value="NIR_SIR_ferr"/>
    <property type="match status" value="1"/>
</dbReference>
<dbReference type="InterPro" id="IPR051329">
    <property type="entry name" value="NIR_SIR_4Fe-4S"/>
</dbReference>
<keyword evidence="1" id="KW-0004">4Fe-4S</keyword>
<evidence type="ECO:0000256" key="3">
    <source>
        <dbReference type="ARBA" id="ARBA00022723"/>
    </source>
</evidence>
<reference evidence="8" key="1">
    <citation type="journal article" date="2019" name="Phytopathology">
        <title>A Novel Group of Rhizobium tumorigenes-Like Agrobacteria Associated with Crown Gall Disease of Rhododendron and Blueberry.</title>
        <authorList>
            <person name="Kuzmanovic N."/>
            <person name="Behrens P."/>
            <person name="Idczak E."/>
            <person name="Wagner S."/>
            <person name="Gotz M."/>
            <person name="Sproer C."/>
            <person name="Bunk B."/>
            <person name="Overmann J."/>
            <person name="Smalla K."/>
        </authorList>
    </citation>
    <scope>NUCLEOTIDE SEQUENCE</scope>
    <source>
        <strain evidence="8">Rho-6.2</strain>
    </source>
</reference>
<dbReference type="Proteomes" id="UP000318939">
    <property type="component" value="Chromosome"/>
</dbReference>
<dbReference type="EC" id="1.14.13.83" evidence="8"/>
<evidence type="ECO:0000313" key="9">
    <source>
        <dbReference type="Proteomes" id="UP000318939"/>
    </source>
</evidence>
<dbReference type="RefSeq" id="WP_224129201.1">
    <property type="nucleotide sequence ID" value="NZ_CP117267.1"/>
</dbReference>
<dbReference type="SUPFAM" id="SSF56014">
    <property type="entry name" value="Nitrite and sulphite reductase 4Fe-4S domain-like"/>
    <property type="match status" value="2"/>
</dbReference>
<keyword evidence="3" id="KW-0479">Metal-binding</keyword>
<dbReference type="EMBL" id="CP117267">
    <property type="protein sequence ID" value="WFS24743.1"/>
    <property type="molecule type" value="Genomic_DNA"/>
</dbReference>
<evidence type="ECO:0000256" key="2">
    <source>
        <dbReference type="ARBA" id="ARBA00022617"/>
    </source>
</evidence>
<evidence type="ECO:0000256" key="4">
    <source>
        <dbReference type="ARBA" id="ARBA00023002"/>
    </source>
</evidence>
<accession>A0ABY8IMU8</accession>
<evidence type="ECO:0000256" key="6">
    <source>
        <dbReference type="ARBA" id="ARBA00023014"/>
    </source>
</evidence>
<organism evidence="8 9">
    <name type="scientific">Rhizobium rhododendri</name>
    <dbReference type="NCBI Taxonomy" id="2506430"/>
    <lineage>
        <taxon>Bacteria</taxon>
        <taxon>Pseudomonadati</taxon>
        <taxon>Pseudomonadota</taxon>
        <taxon>Alphaproteobacteria</taxon>
        <taxon>Hyphomicrobiales</taxon>
        <taxon>Rhizobiaceae</taxon>
        <taxon>Rhizobium/Agrobacterium group</taxon>
        <taxon>Rhizobium</taxon>
    </lineage>
</organism>
<evidence type="ECO:0000313" key="8">
    <source>
        <dbReference type="EMBL" id="WFS24743.1"/>
    </source>
</evidence>
<keyword evidence="2" id="KW-0349">Heme</keyword>
<dbReference type="InterPro" id="IPR036136">
    <property type="entry name" value="Nit/Sulf_reduc_fer-like_dom_sf"/>
</dbReference>
<dbReference type="InterPro" id="IPR005117">
    <property type="entry name" value="NiRdtase/SiRdtase_haem-b_fer"/>
</dbReference>
<sequence length="466" mass="47358">MAIDGQTMAEPGLAVPRVGLGHDVSLPSRLVRGACPSLATPMQTGDGLLVRLRPSTAGLTVSQFRLVASAAARHGNGLIEVTARGNLQLRGLAWETVPRLEADIAGAGIVPVTGLTIETPPLSGLDPDEIADARSMAARLGEALASLPAQLVLAPKLSIIVDGGGQLVLDHVTADIRLSAIPSADARPLWQVAVGGTRTEALPALLGPDEQALSAVLDLLKSLDARGPRARGRDLAESYRGENETLANAPLDIQSSKSCVGIHPLGPTSVALGLQLAFGQIHAVELTAFLDIAEAKGIAEIRTAPDHALLLLGASADIMAEIQAQAADFGFWTDASTPASAVATCAGAGGCASGTYRTKHLAAKVVGWVPELLDGSVVLHLSGCPKGCAHPAASALAVVGMPSGFGIGVNEKASGPPAVSVDEYGLQTALESLARMVAATKAAGESVGDCLTRLGSDATVAALRQE</sequence>
<keyword evidence="9" id="KW-1185">Reference proteome</keyword>
<keyword evidence="6" id="KW-0411">Iron-sulfur</keyword>
<reference evidence="8" key="2">
    <citation type="journal article" date="2023" name="MicrobiologyOpen">
        <title>Genomics of the tumorigenes clade of the family Rhizobiaceae and description of Rhizobium rhododendri sp. nov.</title>
        <authorList>
            <person name="Kuzmanovic N."/>
            <person name="diCenzo G.C."/>
            <person name="Bunk B."/>
            <person name="Sproeer C."/>
            <person name="Fruehling A."/>
            <person name="Neumann-Schaal M."/>
            <person name="Overmann J."/>
            <person name="Smalla K."/>
        </authorList>
    </citation>
    <scope>NUCLEOTIDE SEQUENCE</scope>
    <source>
        <strain evidence="8">Rho-6.2</strain>
    </source>
</reference>
<keyword evidence="4 8" id="KW-0560">Oxidoreductase</keyword>
<dbReference type="Gene3D" id="3.30.413.10">
    <property type="entry name" value="Sulfite Reductase Hemoprotein, domain 1"/>
    <property type="match status" value="2"/>
</dbReference>
<evidence type="ECO:0000256" key="5">
    <source>
        <dbReference type="ARBA" id="ARBA00023004"/>
    </source>
</evidence>
<proteinExistence type="predicted"/>
<protein>
    <submittedName>
        <fullName evidence="8">Precorrin-3B synthase</fullName>
        <ecNumber evidence="8">1.14.13.83</ecNumber>
    </submittedName>
</protein>
<dbReference type="InterPro" id="IPR045854">
    <property type="entry name" value="NO2/SO3_Rdtase_4Fe4S_sf"/>
</dbReference>
<keyword evidence="5" id="KW-0408">Iron</keyword>
<dbReference type="SUPFAM" id="SSF55124">
    <property type="entry name" value="Nitrite/Sulfite reductase N-terminal domain-like"/>
    <property type="match status" value="2"/>
</dbReference>